<proteinExistence type="predicted"/>
<protein>
    <submittedName>
        <fullName evidence="2 3">Superoxide dismutase, Mn</fullName>
    </submittedName>
</protein>
<dbReference type="KEGG" id="cqu:CpipJ_CPIJ011806"/>
<dbReference type="InParanoid" id="B0WXZ8"/>
<dbReference type="Proteomes" id="UP000002320">
    <property type="component" value="Unassembled WGS sequence"/>
</dbReference>
<organism>
    <name type="scientific">Culex quinquefasciatus</name>
    <name type="common">Southern house mosquito</name>
    <name type="synonym">Culex pungens</name>
    <dbReference type="NCBI Taxonomy" id="7176"/>
    <lineage>
        <taxon>Eukaryota</taxon>
        <taxon>Metazoa</taxon>
        <taxon>Ecdysozoa</taxon>
        <taxon>Arthropoda</taxon>
        <taxon>Hexapoda</taxon>
        <taxon>Insecta</taxon>
        <taxon>Pterygota</taxon>
        <taxon>Neoptera</taxon>
        <taxon>Endopterygota</taxon>
        <taxon>Diptera</taxon>
        <taxon>Nematocera</taxon>
        <taxon>Culicoidea</taxon>
        <taxon>Culicidae</taxon>
        <taxon>Culicinae</taxon>
        <taxon>Culicini</taxon>
        <taxon>Culex</taxon>
        <taxon>Culex</taxon>
    </lineage>
</organism>
<evidence type="ECO:0000313" key="4">
    <source>
        <dbReference type="Proteomes" id="UP000002320"/>
    </source>
</evidence>
<reference evidence="2" key="1">
    <citation type="submission" date="2007-03" db="EMBL/GenBank/DDBJ databases">
        <title>Annotation of Culex pipiens quinquefasciatus.</title>
        <authorList>
            <consortium name="The Broad Institute Genome Sequencing Platform"/>
            <person name="Atkinson P.W."/>
            <person name="Hemingway J."/>
            <person name="Christensen B.M."/>
            <person name="Higgs S."/>
            <person name="Kodira C."/>
            <person name="Hannick L."/>
            <person name="Megy K."/>
            <person name="O'Leary S."/>
            <person name="Pearson M."/>
            <person name="Haas B.J."/>
            <person name="Mauceli E."/>
            <person name="Wortman J.R."/>
            <person name="Lee N.H."/>
            <person name="Guigo R."/>
            <person name="Stanke M."/>
            <person name="Alvarado L."/>
            <person name="Amedeo P."/>
            <person name="Antoine C.H."/>
            <person name="Arensburger P."/>
            <person name="Bidwell S.L."/>
            <person name="Crawford M."/>
            <person name="Camaro F."/>
            <person name="Devon K."/>
            <person name="Engels R."/>
            <person name="Hammond M."/>
            <person name="Howarth C."/>
            <person name="Koehrsen M."/>
            <person name="Lawson D."/>
            <person name="Montgomery P."/>
            <person name="Nene V."/>
            <person name="Nusbaum C."/>
            <person name="Puiu D."/>
            <person name="Romero-Severson J."/>
            <person name="Severson D.W."/>
            <person name="Shumway M."/>
            <person name="Sisk P."/>
            <person name="Stolte C."/>
            <person name="Zeng Q."/>
            <person name="Eisenstadt E."/>
            <person name="Fraser-Liggett C."/>
            <person name="Strausberg R."/>
            <person name="Galagan J."/>
            <person name="Birren B."/>
            <person name="Collins F.H."/>
        </authorList>
    </citation>
    <scope>NUCLEOTIDE SEQUENCE [LARGE SCALE GENOMIC DNA]</scope>
    <source>
        <strain evidence="2">JHB</strain>
    </source>
</reference>
<dbReference type="VEuPathDB" id="VectorBase:CPIJ011806"/>
<dbReference type="EnsemblMetazoa" id="CPIJ011806-RA">
    <property type="protein sequence ID" value="CPIJ011806-PA"/>
    <property type="gene ID" value="CPIJ011806"/>
</dbReference>
<evidence type="ECO:0000313" key="2">
    <source>
        <dbReference type="EMBL" id="EDS36808.1"/>
    </source>
</evidence>
<dbReference type="HOGENOM" id="CLU_1671067_0_0_1"/>
<evidence type="ECO:0000256" key="1">
    <source>
        <dbReference type="SAM" id="MobiDB-lite"/>
    </source>
</evidence>
<dbReference type="EMBL" id="DS232177">
    <property type="protein sequence ID" value="EDS36808.1"/>
    <property type="molecule type" value="Genomic_DNA"/>
</dbReference>
<dbReference type="AlphaFoldDB" id="B0WXZ8"/>
<evidence type="ECO:0000313" key="3">
    <source>
        <dbReference type="EnsemblMetazoa" id="CPIJ011806-PA"/>
    </source>
</evidence>
<sequence length="158" mass="17867">MFCRRKKSCPPDNRNRTLPASNDALEEIIDHSALFGRPDARRDKVNDQLFKASYQKRFLLADAFNNSVHVSREMPRWMRWPHQPFDLPQELLAGPVGSVGRAEGGFRAGLTLTQEIDGGRRRGRQEFGATRRRHRFGYGLPGPEPAGGNYGFGSTVRN</sequence>
<dbReference type="VEuPathDB" id="VectorBase:CQUJHB003866"/>
<accession>B0WXZ8</accession>
<reference evidence="3" key="2">
    <citation type="submission" date="2021-02" db="UniProtKB">
        <authorList>
            <consortium name="EnsemblMetazoa"/>
        </authorList>
    </citation>
    <scope>IDENTIFICATION</scope>
    <source>
        <strain evidence="3">JHB</strain>
    </source>
</reference>
<keyword evidence="4" id="KW-1185">Reference proteome</keyword>
<feature type="region of interest" description="Disordered" evidence="1">
    <location>
        <begin position="1"/>
        <end position="20"/>
    </location>
</feature>
<gene>
    <name evidence="3" type="primary">6044822</name>
    <name evidence="2" type="ORF">CpipJ_CPIJ011806</name>
</gene>
<name>B0WXZ8_CULQU</name>